<keyword evidence="4" id="KW-0325">Glycoprotein</keyword>
<name>A0ABY7F1K9_MYAAR</name>
<evidence type="ECO:0000256" key="4">
    <source>
        <dbReference type="ARBA" id="ARBA00023180"/>
    </source>
</evidence>
<keyword evidence="2" id="KW-0964">Secreted</keyword>
<feature type="signal peptide" evidence="6">
    <location>
        <begin position="1"/>
        <end position="26"/>
    </location>
</feature>
<evidence type="ECO:0000259" key="7">
    <source>
        <dbReference type="PROSITE" id="PS51406"/>
    </source>
</evidence>
<dbReference type="InterPro" id="IPR037579">
    <property type="entry name" value="FIB_ANG-like"/>
</dbReference>
<dbReference type="Proteomes" id="UP001164746">
    <property type="component" value="Chromosome 10"/>
</dbReference>
<feature type="coiled-coil region" evidence="5">
    <location>
        <begin position="34"/>
        <end position="61"/>
    </location>
</feature>
<dbReference type="PANTHER" id="PTHR47221">
    <property type="entry name" value="FIBRINOGEN ALPHA CHAIN"/>
    <property type="match status" value="1"/>
</dbReference>
<proteinExistence type="predicted"/>
<evidence type="ECO:0000256" key="1">
    <source>
        <dbReference type="ARBA" id="ARBA00004613"/>
    </source>
</evidence>
<feature type="chain" id="PRO_5045426252" evidence="6">
    <location>
        <begin position="27"/>
        <end position="287"/>
    </location>
</feature>
<evidence type="ECO:0000256" key="3">
    <source>
        <dbReference type="ARBA" id="ARBA00023157"/>
    </source>
</evidence>
<dbReference type="PROSITE" id="PS51406">
    <property type="entry name" value="FIBRINOGEN_C_2"/>
    <property type="match status" value="1"/>
</dbReference>
<protein>
    <submittedName>
        <fullName evidence="8">TENN-like protein</fullName>
    </submittedName>
</protein>
<evidence type="ECO:0000256" key="6">
    <source>
        <dbReference type="SAM" id="SignalP"/>
    </source>
</evidence>
<dbReference type="Gene3D" id="3.90.215.10">
    <property type="entry name" value="Gamma Fibrinogen, chain A, domain 1"/>
    <property type="match status" value="1"/>
</dbReference>
<dbReference type="SUPFAM" id="SSF56496">
    <property type="entry name" value="Fibrinogen C-terminal domain-like"/>
    <property type="match status" value="1"/>
</dbReference>
<gene>
    <name evidence="8" type="ORF">MAR_030659</name>
</gene>
<feature type="domain" description="Fibrinogen C-terminal" evidence="7">
    <location>
        <begin position="71"/>
        <end position="255"/>
    </location>
</feature>
<evidence type="ECO:0000256" key="5">
    <source>
        <dbReference type="SAM" id="Coils"/>
    </source>
</evidence>
<evidence type="ECO:0000256" key="2">
    <source>
        <dbReference type="ARBA" id="ARBA00022525"/>
    </source>
</evidence>
<sequence>MTYFKMFMNIFYLLAFFSQQWGLTLALNFQCSDVNSMHSNNQEVSSRLRALEEQMLQVQSLLQGGTRPSYTTVQGYPEDCEEIYKNGTRVEGIYAISPDGRCPFFVHCDMTNGGWTVIQRRINGNVNFFRDWDDYVHGFGDVDGEFWLGLQKIHRLTQGGSQIYFGITNYDDTTDFAHYQTFTVHGAATKYRMNVDAYGYQGSINELFTFHDNMVFSTYDRDNDVHATANCCADHGGGGWWWKNCYKLGNVNGIYGKMTSGGLVTVTSTLHRKNGPEKRRPPRRRVG</sequence>
<keyword evidence="6" id="KW-0732">Signal</keyword>
<evidence type="ECO:0000313" key="8">
    <source>
        <dbReference type="EMBL" id="WAR16065.1"/>
    </source>
</evidence>
<dbReference type="InterPro" id="IPR036056">
    <property type="entry name" value="Fibrinogen-like_C"/>
</dbReference>
<organism evidence="8 9">
    <name type="scientific">Mya arenaria</name>
    <name type="common">Soft-shell clam</name>
    <dbReference type="NCBI Taxonomy" id="6604"/>
    <lineage>
        <taxon>Eukaryota</taxon>
        <taxon>Metazoa</taxon>
        <taxon>Spiralia</taxon>
        <taxon>Lophotrochozoa</taxon>
        <taxon>Mollusca</taxon>
        <taxon>Bivalvia</taxon>
        <taxon>Autobranchia</taxon>
        <taxon>Heteroconchia</taxon>
        <taxon>Euheterodonta</taxon>
        <taxon>Imparidentia</taxon>
        <taxon>Neoheterodontei</taxon>
        <taxon>Myida</taxon>
        <taxon>Myoidea</taxon>
        <taxon>Myidae</taxon>
        <taxon>Mya</taxon>
    </lineage>
</organism>
<evidence type="ECO:0000313" key="9">
    <source>
        <dbReference type="Proteomes" id="UP001164746"/>
    </source>
</evidence>
<dbReference type="Pfam" id="PF00147">
    <property type="entry name" value="Fibrinogen_C"/>
    <property type="match status" value="1"/>
</dbReference>
<reference evidence="8" key="1">
    <citation type="submission" date="2022-11" db="EMBL/GenBank/DDBJ databases">
        <title>Centuries of genome instability and evolution in soft-shell clam transmissible cancer (bioRxiv).</title>
        <authorList>
            <person name="Hart S.F.M."/>
            <person name="Yonemitsu M.A."/>
            <person name="Giersch R.M."/>
            <person name="Beal B.F."/>
            <person name="Arriagada G."/>
            <person name="Davis B.W."/>
            <person name="Ostrander E.A."/>
            <person name="Goff S.P."/>
            <person name="Metzger M.J."/>
        </authorList>
    </citation>
    <scope>NUCLEOTIDE SEQUENCE</scope>
    <source>
        <strain evidence="8">MELC-2E11</strain>
        <tissue evidence="8">Siphon/mantle</tissue>
    </source>
</reference>
<dbReference type="PANTHER" id="PTHR47221:SF5">
    <property type="entry name" value="FIBRINOGEN C-TERMINAL DOMAIN-CONTAINING PROTEIN"/>
    <property type="match status" value="1"/>
</dbReference>
<accession>A0ABY7F1K9</accession>
<dbReference type="CDD" id="cd00087">
    <property type="entry name" value="FReD"/>
    <property type="match status" value="1"/>
</dbReference>
<dbReference type="SMART" id="SM00186">
    <property type="entry name" value="FBG"/>
    <property type="match status" value="1"/>
</dbReference>
<keyword evidence="3" id="KW-1015">Disulfide bond</keyword>
<keyword evidence="9" id="KW-1185">Reference proteome</keyword>
<comment type="subcellular location">
    <subcellularLocation>
        <location evidence="1">Secreted</location>
    </subcellularLocation>
</comment>
<keyword evidence="5" id="KW-0175">Coiled coil</keyword>
<dbReference type="InterPro" id="IPR014716">
    <property type="entry name" value="Fibrinogen_a/b/g_C_1"/>
</dbReference>
<dbReference type="InterPro" id="IPR002181">
    <property type="entry name" value="Fibrinogen_a/b/g_C_dom"/>
</dbReference>
<dbReference type="NCBIfam" id="NF040941">
    <property type="entry name" value="GGGWT_bact"/>
    <property type="match status" value="1"/>
</dbReference>
<dbReference type="EMBL" id="CP111021">
    <property type="protein sequence ID" value="WAR16065.1"/>
    <property type="molecule type" value="Genomic_DNA"/>
</dbReference>